<accession>A0A8B2NN63</accession>
<comment type="caution">
    <text evidence="3">The sequence shown here is derived from an EMBL/GenBank/DDBJ whole genome shotgun (WGS) entry which is preliminary data.</text>
</comment>
<dbReference type="Gene3D" id="3.30.2310.20">
    <property type="entry name" value="RelE-like"/>
    <property type="match status" value="1"/>
</dbReference>
<protein>
    <submittedName>
        <fullName evidence="3">Type II toxin-antitoxin system RelE/ParE family toxin</fullName>
    </submittedName>
</protein>
<dbReference type="InterPro" id="IPR035093">
    <property type="entry name" value="RelE/ParE_toxin_dom_sf"/>
</dbReference>
<dbReference type="InterPro" id="IPR051803">
    <property type="entry name" value="TA_system_RelE-like_toxin"/>
</dbReference>
<reference evidence="3 4" key="1">
    <citation type="submission" date="2018-05" db="EMBL/GenBank/DDBJ databases">
        <title>Acuticoccus sediminis sp. nov., isolated from deep-sea sediment of Indian Ocean.</title>
        <authorList>
            <person name="Liu X."/>
            <person name="Lai Q."/>
            <person name="Du Y."/>
            <person name="Sun F."/>
            <person name="Zhang X."/>
            <person name="Wang S."/>
            <person name="Shao Z."/>
        </authorList>
    </citation>
    <scope>NUCLEOTIDE SEQUENCE [LARGE SCALE GENOMIC DNA]</scope>
    <source>
        <strain evidence="3 4">PTG4-2</strain>
    </source>
</reference>
<dbReference type="InterPro" id="IPR007712">
    <property type="entry name" value="RelE/ParE_toxin"/>
</dbReference>
<organism evidence="3 4">
    <name type="scientific">Acuticoccus sediminis</name>
    <dbReference type="NCBI Taxonomy" id="2184697"/>
    <lineage>
        <taxon>Bacteria</taxon>
        <taxon>Pseudomonadati</taxon>
        <taxon>Pseudomonadota</taxon>
        <taxon>Alphaproteobacteria</taxon>
        <taxon>Hyphomicrobiales</taxon>
        <taxon>Amorphaceae</taxon>
        <taxon>Acuticoccus</taxon>
    </lineage>
</organism>
<dbReference type="AlphaFoldDB" id="A0A8B2NN63"/>
<dbReference type="RefSeq" id="WP_111352789.1">
    <property type="nucleotide sequence ID" value="NZ_QHHQ01000025.1"/>
</dbReference>
<keyword evidence="4" id="KW-1185">Reference proteome</keyword>
<evidence type="ECO:0000313" key="3">
    <source>
        <dbReference type="EMBL" id="RAH95660.1"/>
    </source>
</evidence>
<sequence length="102" mass="11632">MSRIVKRPAAERDLIEIYKYIASEAPSRADPFLRRLDEKIRMLAGAPGVGAVRLPHYPDVRMFPVGSYLILYRPLAENAGIELIRVYHAARDWQVLAEDDLP</sequence>
<dbReference type="OrthoDB" id="7173315at2"/>
<dbReference type="PANTHER" id="PTHR33755">
    <property type="entry name" value="TOXIN PARE1-RELATED"/>
    <property type="match status" value="1"/>
</dbReference>
<proteinExistence type="inferred from homology"/>
<evidence type="ECO:0000256" key="2">
    <source>
        <dbReference type="ARBA" id="ARBA00022649"/>
    </source>
</evidence>
<evidence type="ECO:0000256" key="1">
    <source>
        <dbReference type="ARBA" id="ARBA00006226"/>
    </source>
</evidence>
<keyword evidence="2" id="KW-1277">Toxin-antitoxin system</keyword>
<dbReference type="Proteomes" id="UP000249590">
    <property type="component" value="Unassembled WGS sequence"/>
</dbReference>
<dbReference type="Pfam" id="PF05016">
    <property type="entry name" value="ParE_toxin"/>
    <property type="match status" value="1"/>
</dbReference>
<comment type="similarity">
    <text evidence="1">Belongs to the RelE toxin family.</text>
</comment>
<dbReference type="EMBL" id="QHHQ01000025">
    <property type="protein sequence ID" value="RAH95660.1"/>
    <property type="molecule type" value="Genomic_DNA"/>
</dbReference>
<gene>
    <name evidence="3" type="ORF">DLJ53_34165</name>
</gene>
<name>A0A8B2NN63_9HYPH</name>
<evidence type="ECO:0000313" key="4">
    <source>
        <dbReference type="Proteomes" id="UP000249590"/>
    </source>
</evidence>